<evidence type="ECO:0000256" key="1">
    <source>
        <dbReference type="SAM" id="MobiDB-lite"/>
    </source>
</evidence>
<feature type="compositionally biased region" description="Basic and acidic residues" evidence="1">
    <location>
        <begin position="24"/>
        <end position="38"/>
    </location>
</feature>
<accession>A7EMT4</accession>
<dbReference type="Proteomes" id="UP000001312">
    <property type="component" value="Unassembled WGS sequence"/>
</dbReference>
<dbReference type="RefSeq" id="XP_001592392.1">
    <property type="nucleotide sequence ID" value="XM_001592342.1"/>
</dbReference>
<sequence length="38" mass="4253">MAFGMKRMDSLWSANQESSCQGVKSKDLKPPDVSKDFC</sequence>
<keyword evidence="3" id="KW-1185">Reference proteome</keyword>
<proteinExistence type="predicted"/>
<reference evidence="3" key="1">
    <citation type="journal article" date="2011" name="PLoS Genet.">
        <title>Genomic analysis of the necrotrophic fungal pathogens Sclerotinia sclerotiorum and Botrytis cinerea.</title>
        <authorList>
            <person name="Amselem J."/>
            <person name="Cuomo C.A."/>
            <person name="van Kan J.A."/>
            <person name="Viaud M."/>
            <person name="Benito E.P."/>
            <person name="Couloux A."/>
            <person name="Coutinho P.M."/>
            <person name="de Vries R.P."/>
            <person name="Dyer P.S."/>
            <person name="Fillinger S."/>
            <person name="Fournier E."/>
            <person name="Gout L."/>
            <person name="Hahn M."/>
            <person name="Kohn L."/>
            <person name="Lapalu N."/>
            <person name="Plummer K.M."/>
            <person name="Pradier J.M."/>
            <person name="Quevillon E."/>
            <person name="Sharon A."/>
            <person name="Simon A."/>
            <person name="ten Have A."/>
            <person name="Tudzynski B."/>
            <person name="Tudzynski P."/>
            <person name="Wincker P."/>
            <person name="Andrew M."/>
            <person name="Anthouard V."/>
            <person name="Beever R.E."/>
            <person name="Beffa R."/>
            <person name="Benoit I."/>
            <person name="Bouzid O."/>
            <person name="Brault B."/>
            <person name="Chen Z."/>
            <person name="Choquer M."/>
            <person name="Collemare J."/>
            <person name="Cotton P."/>
            <person name="Danchin E.G."/>
            <person name="Da Silva C."/>
            <person name="Gautier A."/>
            <person name="Giraud C."/>
            <person name="Giraud T."/>
            <person name="Gonzalez C."/>
            <person name="Grossetete S."/>
            <person name="Guldener U."/>
            <person name="Henrissat B."/>
            <person name="Howlett B.J."/>
            <person name="Kodira C."/>
            <person name="Kretschmer M."/>
            <person name="Lappartient A."/>
            <person name="Leroch M."/>
            <person name="Levis C."/>
            <person name="Mauceli E."/>
            <person name="Neuveglise C."/>
            <person name="Oeser B."/>
            <person name="Pearson M."/>
            <person name="Poulain J."/>
            <person name="Poussereau N."/>
            <person name="Quesneville H."/>
            <person name="Rascle C."/>
            <person name="Schumacher J."/>
            <person name="Segurens B."/>
            <person name="Sexton A."/>
            <person name="Silva E."/>
            <person name="Sirven C."/>
            <person name="Soanes D.M."/>
            <person name="Talbot N.J."/>
            <person name="Templeton M."/>
            <person name="Yandava C."/>
            <person name="Yarden O."/>
            <person name="Zeng Q."/>
            <person name="Rollins J.A."/>
            <person name="Lebrun M.H."/>
            <person name="Dickman M."/>
        </authorList>
    </citation>
    <scope>NUCLEOTIDE SEQUENCE [LARGE SCALE GENOMIC DNA]</scope>
    <source>
        <strain evidence="3">ATCC 18683 / 1980 / Ss-1</strain>
    </source>
</reference>
<dbReference type="KEGG" id="ssl:SS1G_06633"/>
<gene>
    <name evidence="2" type="ORF">SS1G_06633</name>
</gene>
<dbReference type="GeneID" id="5488242"/>
<dbReference type="AlphaFoldDB" id="A7EMT4"/>
<dbReference type="EMBL" id="CH476628">
    <property type="protein sequence ID" value="EDO04150.1"/>
    <property type="molecule type" value="Genomic_DNA"/>
</dbReference>
<name>A7EMT4_SCLS1</name>
<evidence type="ECO:0000313" key="3">
    <source>
        <dbReference type="Proteomes" id="UP000001312"/>
    </source>
</evidence>
<dbReference type="InParanoid" id="A7EMT4"/>
<evidence type="ECO:0000313" key="2">
    <source>
        <dbReference type="EMBL" id="EDO04150.1"/>
    </source>
</evidence>
<feature type="region of interest" description="Disordered" evidence="1">
    <location>
        <begin position="1"/>
        <end position="38"/>
    </location>
</feature>
<protein>
    <submittedName>
        <fullName evidence="2">Uncharacterized protein</fullName>
    </submittedName>
</protein>
<feature type="compositionally biased region" description="Polar residues" evidence="1">
    <location>
        <begin position="12"/>
        <end position="22"/>
    </location>
</feature>
<organism evidence="2 3">
    <name type="scientific">Sclerotinia sclerotiorum (strain ATCC 18683 / 1980 / Ss-1)</name>
    <name type="common">White mold</name>
    <name type="synonym">Whetzelinia sclerotiorum</name>
    <dbReference type="NCBI Taxonomy" id="665079"/>
    <lineage>
        <taxon>Eukaryota</taxon>
        <taxon>Fungi</taxon>
        <taxon>Dikarya</taxon>
        <taxon>Ascomycota</taxon>
        <taxon>Pezizomycotina</taxon>
        <taxon>Leotiomycetes</taxon>
        <taxon>Helotiales</taxon>
        <taxon>Sclerotiniaceae</taxon>
        <taxon>Sclerotinia</taxon>
    </lineage>
</organism>